<dbReference type="PROSITE" id="PS00160">
    <property type="entry name" value="ALDOLASE_KDPG_KHG_2"/>
    <property type="match status" value="1"/>
</dbReference>
<evidence type="ECO:0000313" key="9">
    <source>
        <dbReference type="EMBL" id="MEA1081671.1"/>
    </source>
</evidence>
<evidence type="ECO:0000256" key="1">
    <source>
        <dbReference type="ARBA" id="ARBA00000654"/>
    </source>
</evidence>
<dbReference type="RefSeq" id="WP_322856120.1">
    <property type="nucleotide sequence ID" value="NZ_JAYDCJ010000003.1"/>
</dbReference>
<name>A0ABU5P0S7_9GAMM</name>
<dbReference type="EC" id="4.1.2.14" evidence="5"/>
<evidence type="ECO:0000256" key="3">
    <source>
        <dbReference type="ARBA" id="ARBA00006906"/>
    </source>
</evidence>
<comment type="similarity">
    <text evidence="3">Belongs to the KHG/KDPG aldolase family.</text>
</comment>
<keyword evidence="10" id="KW-1185">Reference proteome</keyword>
<keyword evidence="8" id="KW-0119">Carbohydrate metabolism</keyword>
<dbReference type="PANTHER" id="PTHR30246:SF1">
    <property type="entry name" value="2-DEHYDRO-3-DEOXY-6-PHOSPHOGALACTONATE ALDOLASE-RELATED"/>
    <property type="match status" value="1"/>
</dbReference>
<comment type="caution">
    <text evidence="9">The sequence shown here is derived from an EMBL/GenBank/DDBJ whole genome shotgun (WGS) entry which is preliminary data.</text>
</comment>
<dbReference type="CDD" id="cd00452">
    <property type="entry name" value="KDPG_aldolase"/>
    <property type="match status" value="1"/>
</dbReference>
<dbReference type="NCBIfam" id="TIGR01182">
    <property type="entry name" value="eda"/>
    <property type="match status" value="1"/>
</dbReference>
<comment type="catalytic activity">
    <reaction evidence="1">
        <text>2-dehydro-3-deoxy-6-phospho-D-gluconate = D-glyceraldehyde 3-phosphate + pyruvate</text>
        <dbReference type="Rhea" id="RHEA:17089"/>
        <dbReference type="ChEBI" id="CHEBI:15361"/>
        <dbReference type="ChEBI" id="CHEBI:57569"/>
        <dbReference type="ChEBI" id="CHEBI:59776"/>
        <dbReference type="EC" id="4.1.2.14"/>
    </reaction>
</comment>
<dbReference type="Gene3D" id="3.20.20.70">
    <property type="entry name" value="Aldolase class I"/>
    <property type="match status" value="1"/>
</dbReference>
<proteinExistence type="inferred from homology"/>
<reference evidence="9 10" key="1">
    <citation type="submission" date="2023-12" db="EMBL/GenBank/DDBJ databases">
        <title>Marinobacter qingdaonensis sp. nov., isolated from the intertidal sediment of Qingdao, PR China.</title>
        <authorList>
            <person name="Li Y."/>
        </authorList>
    </citation>
    <scope>NUCLEOTIDE SEQUENCE [LARGE SCALE GENOMIC DNA]</scope>
    <source>
        <strain evidence="9 10">ASW11-75</strain>
    </source>
</reference>
<evidence type="ECO:0000256" key="8">
    <source>
        <dbReference type="ARBA" id="ARBA00023277"/>
    </source>
</evidence>
<keyword evidence="6 9" id="KW-0456">Lyase</keyword>
<dbReference type="InterPro" id="IPR013785">
    <property type="entry name" value="Aldolase_TIM"/>
</dbReference>
<dbReference type="InterPro" id="IPR031337">
    <property type="entry name" value="KDPG/KHG_AS_1"/>
</dbReference>
<organism evidence="9 10">
    <name type="scientific">Marinobacter qingdaonensis</name>
    <dbReference type="NCBI Taxonomy" id="3108486"/>
    <lineage>
        <taxon>Bacteria</taxon>
        <taxon>Pseudomonadati</taxon>
        <taxon>Pseudomonadota</taxon>
        <taxon>Gammaproteobacteria</taxon>
        <taxon>Pseudomonadales</taxon>
        <taxon>Marinobacteraceae</taxon>
        <taxon>Marinobacter</taxon>
    </lineage>
</organism>
<comment type="pathway">
    <text evidence="2">Carbohydrate acid metabolism; 2-dehydro-3-deoxy-D-gluconate degradation; D-glyceraldehyde 3-phosphate and pyruvate from 2-dehydro-3-deoxy-D-gluconate: step 2/2.</text>
</comment>
<dbReference type="SUPFAM" id="SSF51569">
    <property type="entry name" value="Aldolase"/>
    <property type="match status" value="1"/>
</dbReference>
<dbReference type="GO" id="GO:0008675">
    <property type="term" value="F:2-dehydro-3-deoxy-phosphogluconate aldolase activity"/>
    <property type="evidence" value="ECO:0007669"/>
    <property type="project" value="UniProtKB-EC"/>
</dbReference>
<evidence type="ECO:0000256" key="6">
    <source>
        <dbReference type="ARBA" id="ARBA00023239"/>
    </source>
</evidence>
<dbReference type="InterPro" id="IPR031338">
    <property type="entry name" value="KDPG/KHG_AS_2"/>
</dbReference>
<keyword evidence="7" id="KW-0704">Schiff base</keyword>
<dbReference type="Pfam" id="PF01081">
    <property type="entry name" value="Aldolase"/>
    <property type="match status" value="1"/>
</dbReference>
<protein>
    <recommendedName>
        <fullName evidence="5">2-dehydro-3-deoxy-phosphogluconate aldolase</fullName>
        <ecNumber evidence="5">4.1.2.14</ecNumber>
    </recommendedName>
</protein>
<evidence type="ECO:0000256" key="5">
    <source>
        <dbReference type="ARBA" id="ARBA00013063"/>
    </source>
</evidence>
<dbReference type="NCBIfam" id="NF004325">
    <property type="entry name" value="PRK05718.1"/>
    <property type="match status" value="1"/>
</dbReference>
<gene>
    <name evidence="9" type="ORF">U5822_13420</name>
</gene>
<sequence>MTQLSEFQRERVQAVLAASPLVPVIAIQELEDAVPLCQALVDGGIKVLEITLRTEHGVDAIRAVREAIPEAWVGAGTVTSVAEYRKVEAAGAQFVITPGVTEAILEFGVTSEAPLLPGISTVSELMMGYALGYREFKFFPAEVSGGAAALKAFSGPFGDVTFCPTGGIRRDTAKDYLALKNVKAVGGSWLTPADVVANKDWAQITEIARGSLADLQG</sequence>
<evidence type="ECO:0000256" key="2">
    <source>
        <dbReference type="ARBA" id="ARBA00004736"/>
    </source>
</evidence>
<comment type="subunit">
    <text evidence="4">Homotrimer.</text>
</comment>
<dbReference type="PROSITE" id="PS00159">
    <property type="entry name" value="ALDOLASE_KDPG_KHG_1"/>
    <property type="match status" value="1"/>
</dbReference>
<dbReference type="PANTHER" id="PTHR30246">
    <property type="entry name" value="2-KETO-3-DEOXY-6-PHOSPHOGLUCONATE ALDOLASE"/>
    <property type="match status" value="1"/>
</dbReference>
<dbReference type="Proteomes" id="UP001305746">
    <property type="component" value="Unassembled WGS sequence"/>
</dbReference>
<dbReference type="GO" id="GO:0008700">
    <property type="term" value="F:(R,S)-4-hydroxy-2-oxoglutarate aldolase activity"/>
    <property type="evidence" value="ECO:0007669"/>
    <property type="project" value="UniProtKB-EC"/>
</dbReference>
<evidence type="ECO:0000313" key="10">
    <source>
        <dbReference type="Proteomes" id="UP001305746"/>
    </source>
</evidence>
<evidence type="ECO:0000256" key="4">
    <source>
        <dbReference type="ARBA" id="ARBA00011233"/>
    </source>
</evidence>
<dbReference type="EMBL" id="JAYDCJ010000003">
    <property type="protein sequence ID" value="MEA1081671.1"/>
    <property type="molecule type" value="Genomic_DNA"/>
</dbReference>
<accession>A0ABU5P0S7</accession>
<dbReference type="InterPro" id="IPR000887">
    <property type="entry name" value="Aldlse_KDPG_KHG"/>
</dbReference>
<evidence type="ECO:0000256" key="7">
    <source>
        <dbReference type="ARBA" id="ARBA00023270"/>
    </source>
</evidence>